<feature type="compositionally biased region" description="Low complexity" evidence="8">
    <location>
        <begin position="391"/>
        <end position="401"/>
    </location>
</feature>
<dbReference type="Pfam" id="PF00486">
    <property type="entry name" value="Trans_reg_C"/>
    <property type="match status" value="1"/>
</dbReference>
<dbReference type="SUPFAM" id="SSF48452">
    <property type="entry name" value="TPR-like"/>
    <property type="match status" value="3"/>
</dbReference>
<dbReference type="PANTHER" id="PTHR35807">
    <property type="entry name" value="TRANSCRIPTIONAL REGULATOR REDD-RELATED"/>
    <property type="match status" value="1"/>
</dbReference>
<comment type="caution">
    <text evidence="10">The sequence shown here is derived from an EMBL/GenBank/DDBJ whole genome shotgun (WGS) entry which is preliminary data.</text>
</comment>
<dbReference type="AlphaFoldDB" id="A0A919DUI3"/>
<keyword evidence="11" id="KW-1185">Reference proteome</keyword>
<gene>
    <name evidence="10" type="ORF">GCM10018785_55830</name>
</gene>
<evidence type="ECO:0000256" key="1">
    <source>
        <dbReference type="ARBA" id="ARBA00005820"/>
    </source>
</evidence>
<evidence type="ECO:0000256" key="8">
    <source>
        <dbReference type="SAM" id="MobiDB-lite"/>
    </source>
</evidence>
<keyword evidence="6" id="KW-0802">TPR repeat</keyword>
<evidence type="ECO:0000313" key="10">
    <source>
        <dbReference type="EMBL" id="GHE80581.1"/>
    </source>
</evidence>
<keyword evidence="2" id="KW-0902">Two-component regulatory system</keyword>
<dbReference type="InterPro" id="IPR016032">
    <property type="entry name" value="Sig_transdc_resp-reg_C-effctor"/>
</dbReference>
<dbReference type="SUPFAM" id="SSF46894">
    <property type="entry name" value="C-terminal effector domain of the bipartite response regulators"/>
    <property type="match status" value="1"/>
</dbReference>
<feature type="compositionally biased region" description="Basic and acidic residues" evidence="8">
    <location>
        <begin position="425"/>
        <end position="435"/>
    </location>
</feature>
<comment type="similarity">
    <text evidence="1">Belongs to the AfsR/DnrI/RedD regulatory family.</text>
</comment>
<dbReference type="PROSITE" id="PS50005">
    <property type="entry name" value="TPR"/>
    <property type="match status" value="1"/>
</dbReference>
<dbReference type="SUPFAM" id="SSF52540">
    <property type="entry name" value="P-loop containing nucleoside triphosphate hydrolases"/>
    <property type="match status" value="1"/>
</dbReference>
<dbReference type="Pfam" id="PF13424">
    <property type="entry name" value="TPR_12"/>
    <property type="match status" value="2"/>
</dbReference>
<dbReference type="InterPro" id="IPR027417">
    <property type="entry name" value="P-loop_NTPase"/>
</dbReference>
<keyword evidence="5" id="KW-0804">Transcription</keyword>
<dbReference type="InterPro" id="IPR011990">
    <property type="entry name" value="TPR-like_helical_dom_sf"/>
</dbReference>
<dbReference type="Pfam" id="PF03704">
    <property type="entry name" value="BTAD"/>
    <property type="match status" value="1"/>
</dbReference>
<dbReference type="GO" id="GO:0000160">
    <property type="term" value="P:phosphorelay signal transduction system"/>
    <property type="evidence" value="ECO:0007669"/>
    <property type="project" value="UniProtKB-KW"/>
</dbReference>
<dbReference type="SMART" id="SM01043">
    <property type="entry name" value="BTAD"/>
    <property type="match status" value="1"/>
</dbReference>
<organism evidence="10 11">
    <name type="scientific">Streptomyces longispororuber</name>
    <dbReference type="NCBI Taxonomy" id="68230"/>
    <lineage>
        <taxon>Bacteria</taxon>
        <taxon>Bacillati</taxon>
        <taxon>Actinomycetota</taxon>
        <taxon>Actinomycetes</taxon>
        <taxon>Kitasatosporales</taxon>
        <taxon>Streptomycetaceae</taxon>
        <taxon>Streptomyces</taxon>
    </lineage>
</organism>
<name>A0A919DUI3_9ACTN</name>
<keyword evidence="3" id="KW-0805">Transcription regulation</keyword>
<accession>A0A919DUI3</accession>
<evidence type="ECO:0000256" key="7">
    <source>
        <dbReference type="PROSITE-ProRule" id="PRU01091"/>
    </source>
</evidence>
<evidence type="ECO:0000256" key="5">
    <source>
        <dbReference type="ARBA" id="ARBA00023163"/>
    </source>
</evidence>
<evidence type="ECO:0000313" key="11">
    <source>
        <dbReference type="Proteomes" id="UP000608024"/>
    </source>
</evidence>
<evidence type="ECO:0000256" key="4">
    <source>
        <dbReference type="ARBA" id="ARBA00023125"/>
    </source>
</evidence>
<dbReference type="GO" id="GO:0003677">
    <property type="term" value="F:DNA binding"/>
    <property type="evidence" value="ECO:0007669"/>
    <property type="project" value="UniProtKB-UniRule"/>
</dbReference>
<evidence type="ECO:0000256" key="2">
    <source>
        <dbReference type="ARBA" id="ARBA00023012"/>
    </source>
</evidence>
<dbReference type="PANTHER" id="PTHR35807:SF1">
    <property type="entry name" value="TRANSCRIPTIONAL REGULATOR REDD"/>
    <property type="match status" value="1"/>
</dbReference>
<dbReference type="CDD" id="cd15831">
    <property type="entry name" value="BTAD"/>
    <property type="match status" value="1"/>
</dbReference>
<evidence type="ECO:0000256" key="3">
    <source>
        <dbReference type="ARBA" id="ARBA00023015"/>
    </source>
</evidence>
<dbReference type="GO" id="GO:0006355">
    <property type="term" value="P:regulation of DNA-templated transcription"/>
    <property type="evidence" value="ECO:0007669"/>
    <property type="project" value="InterPro"/>
</dbReference>
<feature type="repeat" description="TPR" evidence="6">
    <location>
        <begin position="1006"/>
        <end position="1039"/>
    </location>
</feature>
<dbReference type="Gene3D" id="3.40.50.300">
    <property type="entry name" value="P-loop containing nucleotide triphosphate hydrolases"/>
    <property type="match status" value="1"/>
</dbReference>
<feature type="region of interest" description="Disordered" evidence="8">
    <location>
        <begin position="733"/>
        <end position="761"/>
    </location>
</feature>
<reference evidence="10" key="1">
    <citation type="journal article" date="2014" name="Int. J. Syst. Evol. Microbiol.">
        <title>Complete genome sequence of Corynebacterium casei LMG S-19264T (=DSM 44701T), isolated from a smear-ripened cheese.</title>
        <authorList>
            <consortium name="US DOE Joint Genome Institute (JGI-PGF)"/>
            <person name="Walter F."/>
            <person name="Albersmeier A."/>
            <person name="Kalinowski J."/>
            <person name="Ruckert C."/>
        </authorList>
    </citation>
    <scope>NUCLEOTIDE SEQUENCE</scope>
    <source>
        <strain evidence="10">JCM 4784</strain>
    </source>
</reference>
<dbReference type="Proteomes" id="UP000608024">
    <property type="component" value="Unassembled WGS sequence"/>
</dbReference>
<evidence type="ECO:0000259" key="9">
    <source>
        <dbReference type="PROSITE" id="PS51755"/>
    </source>
</evidence>
<dbReference type="EMBL" id="BNBT01000113">
    <property type="protein sequence ID" value="GHE80581.1"/>
    <property type="molecule type" value="Genomic_DNA"/>
</dbReference>
<feature type="region of interest" description="Disordered" evidence="8">
    <location>
        <begin position="295"/>
        <end position="456"/>
    </location>
</feature>
<dbReference type="InterPro" id="IPR001867">
    <property type="entry name" value="OmpR/PhoB-type_DNA-bd"/>
</dbReference>
<protein>
    <recommendedName>
        <fullName evidence="9">OmpR/PhoB-type domain-containing protein</fullName>
    </recommendedName>
</protein>
<dbReference type="SMART" id="SM00862">
    <property type="entry name" value="Trans_reg_C"/>
    <property type="match status" value="1"/>
</dbReference>
<proteinExistence type="inferred from homology"/>
<reference evidence="10" key="2">
    <citation type="submission" date="2020-09" db="EMBL/GenBank/DDBJ databases">
        <authorList>
            <person name="Sun Q."/>
            <person name="Ohkuma M."/>
        </authorList>
    </citation>
    <scope>NUCLEOTIDE SEQUENCE</scope>
    <source>
        <strain evidence="10">JCM 4784</strain>
    </source>
</reference>
<dbReference type="PROSITE" id="PS51755">
    <property type="entry name" value="OMPR_PHOB"/>
    <property type="match status" value="1"/>
</dbReference>
<evidence type="ECO:0000256" key="6">
    <source>
        <dbReference type="PROSITE-ProRule" id="PRU00339"/>
    </source>
</evidence>
<dbReference type="InterPro" id="IPR051677">
    <property type="entry name" value="AfsR-DnrI-RedD_regulator"/>
</dbReference>
<dbReference type="InterPro" id="IPR019734">
    <property type="entry name" value="TPR_rpt"/>
</dbReference>
<feature type="compositionally biased region" description="Gly residues" evidence="8">
    <location>
        <begin position="402"/>
        <end position="419"/>
    </location>
</feature>
<dbReference type="SMART" id="SM00028">
    <property type="entry name" value="TPR"/>
    <property type="match status" value="5"/>
</dbReference>
<feature type="DNA-binding region" description="OmpR/PhoB-type" evidence="7">
    <location>
        <begin position="35"/>
        <end position="141"/>
    </location>
</feature>
<sequence>MRPPRNRAPLSAPPVTATTVSETPHTCAGPSGGGAGTGRAPTGVMVDLLALGPLELWREGRQYELGSPKERCVLAVLVHAHGDPVSVDALMDRVWDGEPPRTAQDTLQSYLSRLRSRLAKAAGGDEARLERYAPRHYRLRTAPDAVDLLRHRRLRGNAASAAARGRRELAIGLLRTAESLWRGEPLTEFTGGWARSARARLLEDHRRVREERIRLELELGRHADLIGELHELAAQNPLAQQVVAALMLALYRSGRHDEALAFYRTTRARLHEGQGIEPGVELRELHRRILAQDRTLMETAGTPPGASPATGTSPGMGAFPVAGASPVAGTSPAVGASPATGASPVTETSPAAETFRAAGPRPDTGGVVAVSGRDAPSGHAVPVAPAASLRPADTPGADKAAGPGGPGGAERTGGTGESGGAERTGSPREPDEPRPSRRSRPAPDDAPPTNLPRDVRDFTGRAAELRILLDGAGPEAAPPEGPASLPVTVVHGMPGVGKTALVVHAAHRLTEAYPDGQLYVDLRGYGTLPPYDPAEALDLLLRAAGATDERDERDNARDKRGISLDARVARWRAWTARRRVLVVLDNARDAQQVTPLLPGTASCRAFVTSRNRLTGLDGATPLFLEVLSAAEAAALFRRVAGAARLPAGVPALARTVGACGCHPLAVQLLASQFRHRDSWSLDHLTDRLVRAADPLDEFTGDRVASAFSLSYADLEPEAARVLRRVALHPGPDITPHAAAALTAPGRPPDEGPGTAGPGQRRALTDRARKLLDHLLDRNLLDEPVTDRYRLHDLTRAFGLRMCARDDSHAERRAALGRLLDCYLTAAHRAAVRAEPHRRVPAPGPHLVSPCAPEFGDADEASAWLSVERGNLLALARTAAAESPDHAVAFPHALATSLRHWGAWDTAAELFEAAVSAARAGRDRAALARSLVEHAGVLTQKDHAKALRRATEALFLFQELDDVHGRADALLQSARAHFAAGRSGACTRVLDTALPLYQRVEDPYGEAEVANMRGVALHVAGHHAQALDQFRRVLRIHESTGFLYGRLRALNNIGEVHRIDGRHEEARAHYERSLRLARHVGGRQELANLLANLGNVCQATGQVEEALGYFRRALASYRAAGDARGESDTLISLGWACVAGLRPAEALGHFSAAERVARGVGSPLDRQSALLGTGAALRLLGRFDAALDAHHEALRLAREVDSPLSAARALDGLARTTLHTHNAPSARGFAEDALTTYEELGCTGRARDLRQALAGAEVTTVRATTT</sequence>
<dbReference type="GO" id="GO:0043531">
    <property type="term" value="F:ADP binding"/>
    <property type="evidence" value="ECO:0007669"/>
    <property type="project" value="InterPro"/>
</dbReference>
<dbReference type="PRINTS" id="PR00364">
    <property type="entry name" value="DISEASERSIST"/>
</dbReference>
<dbReference type="InterPro" id="IPR036388">
    <property type="entry name" value="WH-like_DNA-bd_sf"/>
</dbReference>
<dbReference type="Gene3D" id="1.10.10.10">
    <property type="entry name" value="Winged helix-like DNA-binding domain superfamily/Winged helix DNA-binding domain"/>
    <property type="match status" value="1"/>
</dbReference>
<feature type="domain" description="OmpR/PhoB-type" evidence="9">
    <location>
        <begin position="35"/>
        <end position="141"/>
    </location>
</feature>
<keyword evidence="4 7" id="KW-0238">DNA-binding</keyword>
<dbReference type="Gene3D" id="1.25.40.10">
    <property type="entry name" value="Tetratricopeptide repeat domain"/>
    <property type="match status" value="3"/>
</dbReference>
<dbReference type="InterPro" id="IPR005158">
    <property type="entry name" value="BTAD"/>
</dbReference>
<feature type="region of interest" description="Disordered" evidence="8">
    <location>
        <begin position="1"/>
        <end position="39"/>
    </location>
</feature>